<name>A0A4Y7J4S6_PAPSO</name>
<evidence type="ECO:0000313" key="2">
    <source>
        <dbReference type="EMBL" id="RZC55807.1"/>
    </source>
</evidence>
<proteinExistence type="predicted"/>
<gene>
    <name evidence="2" type="ORF">C5167_014652</name>
</gene>
<dbReference type="Proteomes" id="UP000316621">
    <property type="component" value="Chromosome 3"/>
</dbReference>
<protein>
    <submittedName>
        <fullName evidence="2">Uncharacterized protein</fullName>
    </submittedName>
</protein>
<dbReference type="EMBL" id="CM010717">
    <property type="protein sequence ID" value="RZC55807.1"/>
    <property type="molecule type" value="Genomic_DNA"/>
</dbReference>
<sequence>MSWYKDPELFIYGNRYLSVYRVTKQFGVSPIYESDLEEVEVLNFSEHLSLGNNKERDFDAFRASFPVSGIFKLINSRGLVINWDYAKQAGTWSYEELNSPFWSLPGILPEPILAKLRSLEKENPELKLNSSSLEDDNKNLNEDLGKYQVTVAKLEKQIKHLKEQVASSKSVKP</sequence>
<keyword evidence="1" id="KW-0175">Coiled coil</keyword>
<feature type="coiled-coil region" evidence="1">
    <location>
        <begin position="116"/>
        <end position="171"/>
    </location>
</feature>
<reference evidence="2 3" key="1">
    <citation type="journal article" date="2018" name="Science">
        <title>The opium poppy genome and morphinan production.</title>
        <authorList>
            <person name="Guo L."/>
            <person name="Winzer T."/>
            <person name="Yang X."/>
            <person name="Li Y."/>
            <person name="Ning Z."/>
            <person name="He Z."/>
            <person name="Teodor R."/>
            <person name="Lu Y."/>
            <person name="Bowser T.A."/>
            <person name="Graham I.A."/>
            <person name="Ye K."/>
        </authorList>
    </citation>
    <scope>NUCLEOTIDE SEQUENCE [LARGE SCALE GENOMIC DNA]</scope>
    <source>
        <strain evidence="3">cv. HN1</strain>
        <tissue evidence="2">Leaves</tissue>
    </source>
</reference>
<evidence type="ECO:0000313" key="3">
    <source>
        <dbReference type="Proteomes" id="UP000316621"/>
    </source>
</evidence>
<dbReference type="Gramene" id="RZC55807">
    <property type="protein sequence ID" value="RZC55807"/>
    <property type="gene ID" value="C5167_014652"/>
</dbReference>
<dbReference type="AlphaFoldDB" id="A0A4Y7J4S6"/>
<organism evidence="2 3">
    <name type="scientific">Papaver somniferum</name>
    <name type="common">Opium poppy</name>
    <dbReference type="NCBI Taxonomy" id="3469"/>
    <lineage>
        <taxon>Eukaryota</taxon>
        <taxon>Viridiplantae</taxon>
        <taxon>Streptophyta</taxon>
        <taxon>Embryophyta</taxon>
        <taxon>Tracheophyta</taxon>
        <taxon>Spermatophyta</taxon>
        <taxon>Magnoliopsida</taxon>
        <taxon>Ranunculales</taxon>
        <taxon>Papaveraceae</taxon>
        <taxon>Papaveroideae</taxon>
        <taxon>Papaver</taxon>
    </lineage>
</organism>
<evidence type="ECO:0000256" key="1">
    <source>
        <dbReference type="SAM" id="Coils"/>
    </source>
</evidence>
<keyword evidence="3" id="KW-1185">Reference proteome</keyword>
<accession>A0A4Y7J4S6</accession>